<feature type="region of interest" description="Disordered" evidence="2">
    <location>
        <begin position="193"/>
        <end position="212"/>
    </location>
</feature>
<evidence type="ECO:0000256" key="2">
    <source>
        <dbReference type="SAM" id="MobiDB-lite"/>
    </source>
</evidence>
<feature type="region of interest" description="Disordered" evidence="2">
    <location>
        <begin position="426"/>
        <end position="447"/>
    </location>
</feature>
<dbReference type="eggNOG" id="KOG1574">
    <property type="taxonomic scope" value="Eukaryota"/>
</dbReference>
<dbReference type="OMA" id="NERHLAP"/>
<dbReference type="HOGENOM" id="CLU_031151_0_0_1"/>
<dbReference type="PhylomeDB" id="T1IQR8"/>
<dbReference type="EMBL" id="JH431313">
    <property type="status" value="NOT_ANNOTATED_CDS"/>
    <property type="molecule type" value="Genomic_DNA"/>
</dbReference>
<sequence>MELKVWVDGLQRIVCGVNDATTCQDVVYALAHATGQTGRFTLIEKWRSNERALAPQDRPLKVLTKWGNYAPDVHLILRRSHQQGPLSPVVSPKNKEALPKKSQDDGPVKNSQSVKVDFLATPPSSHKEEMGSMSGGGSNYLPVGRMSQSPVRQTGVTKRQMSPGKVLSGTLSPPPYRSPPTIQRTIVNDKIKRSHGPVTSNGHLRNFPSSGETERPEVQVVYDARYKDLVRLVNMQRETLTKQHTQLTQFDAEIGFWEEKHKDLLRKTDVLESESRRLDLSEQELCEEEAGLNQQHIDEELELTQKQERKLNTDLAMIRAKFAKCEAELVQCKNRTRQLMDEMAEEQHLVSHAQVERERNLLNDIEDLRRKISDKLREYESKVIPLDTLAADVAHVESSIAHKKKEIDALIEEIKAANLQSLTIAPTDDSKHSEGITQNRPGSTRKIVGSPRQLENAVPTNKNPHGVWV</sequence>
<dbReference type="SMART" id="SM00314">
    <property type="entry name" value="RA"/>
    <property type="match status" value="1"/>
</dbReference>
<dbReference type="EnsemblMetazoa" id="SMAR003392-RA">
    <property type="protein sequence ID" value="SMAR003392-PA"/>
    <property type="gene ID" value="SMAR003392"/>
</dbReference>
<accession>T1IQR8</accession>
<dbReference type="STRING" id="126957.T1IQR8"/>
<dbReference type="PROSITE" id="PS50200">
    <property type="entry name" value="RA"/>
    <property type="match status" value="1"/>
</dbReference>
<dbReference type="PANTHER" id="PTHR15286">
    <property type="entry name" value="RAS-ASSOCIATING DOMAIN CONTAINING PROTEIN"/>
    <property type="match status" value="1"/>
</dbReference>
<evidence type="ECO:0000313" key="4">
    <source>
        <dbReference type="EnsemblMetazoa" id="SMAR003392-PA"/>
    </source>
</evidence>
<dbReference type="InterPro" id="IPR048945">
    <property type="entry name" value="RASSF8/10_RA"/>
</dbReference>
<evidence type="ECO:0000259" key="3">
    <source>
        <dbReference type="PROSITE" id="PS50200"/>
    </source>
</evidence>
<dbReference type="Pfam" id="PF21712">
    <property type="entry name" value="RASSF8-10_RA"/>
    <property type="match status" value="1"/>
</dbReference>
<feature type="compositionally biased region" description="Polar residues" evidence="2">
    <location>
        <begin position="197"/>
        <end position="211"/>
    </location>
</feature>
<feature type="domain" description="Ras-associating" evidence="3">
    <location>
        <begin position="1"/>
        <end position="82"/>
    </location>
</feature>
<feature type="compositionally biased region" description="Basic and acidic residues" evidence="2">
    <location>
        <begin position="93"/>
        <end position="107"/>
    </location>
</feature>
<dbReference type="Proteomes" id="UP000014500">
    <property type="component" value="Unassembled WGS sequence"/>
</dbReference>
<dbReference type="SUPFAM" id="SSF54236">
    <property type="entry name" value="Ubiquitin-like"/>
    <property type="match status" value="1"/>
</dbReference>
<reference evidence="4" key="2">
    <citation type="submission" date="2015-02" db="UniProtKB">
        <authorList>
            <consortium name="EnsemblMetazoa"/>
        </authorList>
    </citation>
    <scope>IDENTIFICATION</scope>
</reference>
<keyword evidence="5" id="KW-1185">Reference proteome</keyword>
<dbReference type="Gene3D" id="3.10.20.90">
    <property type="entry name" value="Phosphatidylinositol 3-kinase Catalytic Subunit, Chain A, domain 1"/>
    <property type="match status" value="1"/>
</dbReference>
<reference evidence="5" key="1">
    <citation type="submission" date="2011-05" db="EMBL/GenBank/DDBJ databases">
        <authorList>
            <person name="Richards S.R."/>
            <person name="Qu J."/>
            <person name="Jiang H."/>
            <person name="Jhangiani S.N."/>
            <person name="Agravi P."/>
            <person name="Goodspeed R."/>
            <person name="Gross S."/>
            <person name="Mandapat C."/>
            <person name="Jackson L."/>
            <person name="Mathew T."/>
            <person name="Pu L."/>
            <person name="Thornton R."/>
            <person name="Saada N."/>
            <person name="Wilczek-Boney K.B."/>
            <person name="Lee S."/>
            <person name="Kovar C."/>
            <person name="Wu Y."/>
            <person name="Scherer S.E."/>
            <person name="Worley K.C."/>
            <person name="Muzny D.M."/>
            <person name="Gibbs R."/>
        </authorList>
    </citation>
    <scope>NUCLEOTIDE SEQUENCE</scope>
    <source>
        <strain evidence="5">Brora</strain>
    </source>
</reference>
<dbReference type="InterPro" id="IPR000159">
    <property type="entry name" value="RA_dom"/>
</dbReference>
<dbReference type="InterPro" id="IPR029071">
    <property type="entry name" value="Ubiquitin-like_domsf"/>
</dbReference>
<organism evidence="4 5">
    <name type="scientific">Strigamia maritima</name>
    <name type="common">European centipede</name>
    <name type="synonym">Geophilus maritimus</name>
    <dbReference type="NCBI Taxonomy" id="126957"/>
    <lineage>
        <taxon>Eukaryota</taxon>
        <taxon>Metazoa</taxon>
        <taxon>Ecdysozoa</taxon>
        <taxon>Arthropoda</taxon>
        <taxon>Myriapoda</taxon>
        <taxon>Chilopoda</taxon>
        <taxon>Pleurostigmophora</taxon>
        <taxon>Geophilomorpha</taxon>
        <taxon>Linotaeniidae</taxon>
        <taxon>Strigamia</taxon>
    </lineage>
</organism>
<feature type="region of interest" description="Disordered" evidence="2">
    <location>
        <begin position="155"/>
        <end position="178"/>
    </location>
</feature>
<dbReference type="PANTHER" id="PTHR15286:SF6">
    <property type="entry name" value="GH01133P"/>
    <property type="match status" value="1"/>
</dbReference>
<feature type="region of interest" description="Disordered" evidence="2">
    <location>
        <begin position="83"/>
        <end position="116"/>
    </location>
</feature>
<name>T1IQR8_STRMM</name>
<keyword evidence="1" id="KW-0175">Coiled coil</keyword>
<evidence type="ECO:0000256" key="1">
    <source>
        <dbReference type="SAM" id="Coils"/>
    </source>
</evidence>
<evidence type="ECO:0000313" key="5">
    <source>
        <dbReference type="Proteomes" id="UP000014500"/>
    </source>
</evidence>
<dbReference type="InterPro" id="IPR033593">
    <property type="entry name" value="N-RASSF"/>
</dbReference>
<proteinExistence type="predicted"/>
<dbReference type="GO" id="GO:0007165">
    <property type="term" value="P:signal transduction"/>
    <property type="evidence" value="ECO:0007669"/>
    <property type="project" value="InterPro"/>
</dbReference>
<feature type="coiled-coil region" evidence="1">
    <location>
        <begin position="355"/>
        <end position="420"/>
    </location>
</feature>
<dbReference type="AlphaFoldDB" id="T1IQR8"/>
<protein>
    <recommendedName>
        <fullName evidence="3">Ras-associating domain-containing protein</fullName>
    </recommendedName>
</protein>